<comment type="caution">
    <text evidence="2">The sequence shown here is derived from an EMBL/GenBank/DDBJ whole genome shotgun (WGS) entry which is preliminary data.</text>
</comment>
<name>A0A7K0EJI5_9BACT</name>
<feature type="signal peptide" evidence="1">
    <location>
        <begin position="1"/>
        <end position="21"/>
    </location>
</feature>
<reference evidence="2 3" key="1">
    <citation type="journal article" date="2018" name="Antonie Van Leeuwenhoek">
        <title>Larkinella terrae sp. nov., isolated from soil on Jeju Island, South Korea.</title>
        <authorList>
            <person name="Ten L.N."/>
            <person name="Jeon J."/>
            <person name="Park S.J."/>
            <person name="Park S."/>
            <person name="Lee S.Y."/>
            <person name="Kim M.K."/>
            <person name="Jung H.Y."/>
        </authorList>
    </citation>
    <scope>NUCLEOTIDE SEQUENCE [LARGE SCALE GENOMIC DNA]</scope>
    <source>
        <strain evidence="2 3">KCTC 52001</strain>
    </source>
</reference>
<protein>
    <submittedName>
        <fullName evidence="2">DUF2911 domain-containing protein</fullName>
    </submittedName>
</protein>
<evidence type="ECO:0000313" key="3">
    <source>
        <dbReference type="Proteomes" id="UP000441754"/>
    </source>
</evidence>
<dbReference type="OrthoDB" id="195456at2"/>
<gene>
    <name evidence="2" type="ORF">GJJ30_12000</name>
</gene>
<dbReference type="EMBL" id="WJXZ01000006">
    <property type="protein sequence ID" value="MRS62013.1"/>
    <property type="molecule type" value="Genomic_DNA"/>
</dbReference>
<proteinExistence type="predicted"/>
<accession>A0A7K0EJI5</accession>
<dbReference type="InterPro" id="IPR021314">
    <property type="entry name" value="DUF2911"/>
</dbReference>
<keyword evidence="1" id="KW-0732">Signal</keyword>
<sequence length="372" mass="41087">MKARFIFLFAFFAICSLTVSAQQLTAIPGGGNKGASVSEQIGLTTITIHYNRPGVKGREGKIWGTSVAHYGLIDPGFGSSKAAPWRAGANENTTISFSDDVKVEGKDLPAGTYGLHMLLGEAETTVIFSKNATSWGSFFYEPTEDALRVTVKNQSLDKSVEWLKYEFIDQTDNSATVALEWEKRMIPFRVEADVVKNQIASFKKELRNSQGFTWQSFVQAATYCVQNKTDLDQALVWADQAVNLPFIGQKNFQTLSTKAMTLVALNRSTEADAVMKEAVPMGNMNELHQYARTLLQQKRTKDAYEVFKINYDKNPNVFTTNVGMGRGLSALGDFKKALLYLKAALPQAPNELNKNSVAGMIKKLEEGKDANS</sequence>
<evidence type="ECO:0000256" key="1">
    <source>
        <dbReference type="SAM" id="SignalP"/>
    </source>
</evidence>
<dbReference type="SUPFAM" id="SSF81901">
    <property type="entry name" value="HCP-like"/>
    <property type="match status" value="1"/>
</dbReference>
<dbReference type="AlphaFoldDB" id="A0A7K0EJI5"/>
<feature type="chain" id="PRO_5029509294" evidence="1">
    <location>
        <begin position="22"/>
        <end position="372"/>
    </location>
</feature>
<dbReference type="Gene3D" id="1.25.40.10">
    <property type="entry name" value="Tetratricopeptide repeat domain"/>
    <property type="match status" value="1"/>
</dbReference>
<dbReference type="RefSeq" id="WP_154175396.1">
    <property type="nucleotide sequence ID" value="NZ_WJXZ01000006.1"/>
</dbReference>
<keyword evidence="3" id="KW-1185">Reference proteome</keyword>
<dbReference type="Proteomes" id="UP000441754">
    <property type="component" value="Unassembled WGS sequence"/>
</dbReference>
<organism evidence="2 3">
    <name type="scientific">Larkinella terrae</name>
    <dbReference type="NCBI Taxonomy" id="2025311"/>
    <lineage>
        <taxon>Bacteria</taxon>
        <taxon>Pseudomonadati</taxon>
        <taxon>Bacteroidota</taxon>
        <taxon>Cytophagia</taxon>
        <taxon>Cytophagales</taxon>
        <taxon>Spirosomataceae</taxon>
        <taxon>Larkinella</taxon>
    </lineage>
</organism>
<dbReference type="Pfam" id="PF11138">
    <property type="entry name" value="DUF2911"/>
    <property type="match status" value="1"/>
</dbReference>
<dbReference type="InterPro" id="IPR011990">
    <property type="entry name" value="TPR-like_helical_dom_sf"/>
</dbReference>
<evidence type="ECO:0000313" key="2">
    <source>
        <dbReference type="EMBL" id="MRS62013.1"/>
    </source>
</evidence>